<reference evidence="1 2" key="1">
    <citation type="submission" date="2019-02" db="EMBL/GenBank/DDBJ databases">
        <title>Deep-cultivation of Planctomycetes and their phenomic and genomic characterization uncovers novel biology.</title>
        <authorList>
            <person name="Wiegand S."/>
            <person name="Jogler M."/>
            <person name="Boedeker C."/>
            <person name="Pinto D."/>
            <person name="Vollmers J."/>
            <person name="Rivas-Marin E."/>
            <person name="Kohn T."/>
            <person name="Peeters S.H."/>
            <person name="Heuer A."/>
            <person name="Rast P."/>
            <person name="Oberbeckmann S."/>
            <person name="Bunk B."/>
            <person name="Jeske O."/>
            <person name="Meyerdierks A."/>
            <person name="Storesund J.E."/>
            <person name="Kallscheuer N."/>
            <person name="Luecker S."/>
            <person name="Lage O.M."/>
            <person name="Pohl T."/>
            <person name="Merkel B.J."/>
            <person name="Hornburger P."/>
            <person name="Mueller R.-W."/>
            <person name="Bruemmer F."/>
            <person name="Labrenz M."/>
            <person name="Spormann A.M."/>
            <person name="Op den Camp H."/>
            <person name="Overmann J."/>
            <person name="Amann R."/>
            <person name="Jetten M.S.M."/>
            <person name="Mascher T."/>
            <person name="Medema M.H."/>
            <person name="Devos D.P."/>
            <person name="Kaster A.-K."/>
            <person name="Ovreas L."/>
            <person name="Rohde M."/>
            <person name="Galperin M.Y."/>
            <person name="Jogler C."/>
        </authorList>
    </citation>
    <scope>NUCLEOTIDE SEQUENCE [LARGE SCALE GENOMIC DNA]</scope>
    <source>
        <strain evidence="1 2">V6</strain>
    </source>
</reference>
<protein>
    <submittedName>
        <fullName evidence="1">Uncharacterized protein</fullName>
    </submittedName>
</protein>
<dbReference type="Proteomes" id="UP000320722">
    <property type="component" value="Chromosome"/>
</dbReference>
<name>A0A517WGZ4_9PLAN</name>
<evidence type="ECO:0000313" key="2">
    <source>
        <dbReference type="Proteomes" id="UP000320722"/>
    </source>
</evidence>
<accession>A0A517WGZ4</accession>
<organism evidence="1 2">
    <name type="scientific">Gimesia chilikensis</name>
    <dbReference type="NCBI Taxonomy" id="2605989"/>
    <lineage>
        <taxon>Bacteria</taxon>
        <taxon>Pseudomonadati</taxon>
        <taxon>Planctomycetota</taxon>
        <taxon>Planctomycetia</taxon>
        <taxon>Planctomycetales</taxon>
        <taxon>Planctomycetaceae</taxon>
        <taxon>Gimesia</taxon>
    </lineage>
</organism>
<gene>
    <name evidence="1" type="ORF">V6x_42590</name>
</gene>
<dbReference type="AlphaFoldDB" id="A0A517WGZ4"/>
<dbReference type="EMBL" id="CP036347">
    <property type="protein sequence ID" value="QDU04531.1"/>
    <property type="molecule type" value="Genomic_DNA"/>
</dbReference>
<evidence type="ECO:0000313" key="1">
    <source>
        <dbReference type="EMBL" id="QDU04531.1"/>
    </source>
</evidence>
<sequence length="82" mass="9044">MPVKFAECAQEQCSPAEEQVFQHQLHTDDSHNANPVPIYLSFCGQIWAKINSLDRPAFAGGELDKVIHNRGAQVIGAPLDSR</sequence>
<dbReference type="RefSeq" id="WP_145042296.1">
    <property type="nucleotide sequence ID" value="NZ_CP036347.1"/>
</dbReference>
<proteinExistence type="predicted"/>